<evidence type="ECO:0000313" key="1">
    <source>
        <dbReference type="EMBL" id="KPL12619.1"/>
    </source>
</evidence>
<accession>A0A0S8JV17</accession>
<dbReference type="PANTHER" id="PTHR37560:SF2">
    <property type="entry name" value="DUF711 DOMAIN-CONTAINING PROTEIN"/>
    <property type="match status" value="1"/>
</dbReference>
<dbReference type="Gene3D" id="3.20.70.20">
    <property type="match status" value="1"/>
</dbReference>
<evidence type="ECO:0000313" key="2">
    <source>
        <dbReference type="Proteomes" id="UP000050975"/>
    </source>
</evidence>
<proteinExistence type="predicted"/>
<dbReference type="EMBL" id="LJVE01000146">
    <property type="protein sequence ID" value="KPL12619.1"/>
    <property type="molecule type" value="Genomic_DNA"/>
</dbReference>
<dbReference type="InterPro" id="IPR007841">
    <property type="entry name" value="UPF0210"/>
</dbReference>
<name>A0A0S8JV17_UNCW3</name>
<dbReference type="PANTHER" id="PTHR37560">
    <property type="entry name" value="UPF0210 PROTEIN SPR0218"/>
    <property type="match status" value="1"/>
</dbReference>
<evidence type="ECO:0008006" key="3">
    <source>
        <dbReference type="Google" id="ProtNLM"/>
    </source>
</evidence>
<dbReference type="Proteomes" id="UP000050975">
    <property type="component" value="Unassembled WGS sequence"/>
</dbReference>
<reference evidence="1 2" key="1">
    <citation type="journal article" date="2015" name="Microbiome">
        <title>Genomic resolution of linkages in carbon, nitrogen, and sulfur cycling among widespread estuary sediment bacteria.</title>
        <authorList>
            <person name="Baker B.J."/>
            <person name="Lazar C.S."/>
            <person name="Teske A.P."/>
            <person name="Dick G.J."/>
        </authorList>
    </citation>
    <scope>NUCLEOTIDE SEQUENCE [LARGE SCALE GENOMIC DNA]</scope>
    <source>
        <strain evidence="1">SM1_77</strain>
    </source>
</reference>
<gene>
    <name evidence="1" type="ORF">AMJ74_06500</name>
</gene>
<protein>
    <recommendedName>
        <fullName evidence="3">DUF711 domain-containing protein</fullName>
    </recommendedName>
</protein>
<comment type="caution">
    <text evidence="1">The sequence shown here is derived from an EMBL/GenBank/DDBJ whole genome shotgun (WGS) entry which is preliminary data.</text>
</comment>
<sequence length="260" mass="27795">INYDAILSAAQTILRIAKIKGNGEGNFRFAAIANCPADIPFFPASYHRGRTCFMIALESGDLLVKALTATDDFASAKKKLTSTLDKAYTNVEKIAKRVERQHGLCFRGIDTSPAPSILRKGSVALAIEKMGQGEFGAPGTLAICGMITGVLRSLRVRKCGFSGLMLPVMEDFGLAKRIGKLSIDALLAYSAVCGTGLDCVPLPGDVGVNRTRQILLDVATLASRLNKPLSARLLPIPGRCAGSMTKIDSSYLINCRIPYV</sequence>
<feature type="non-terminal residue" evidence="1">
    <location>
        <position position="1"/>
    </location>
</feature>
<dbReference type="SUPFAM" id="SSF51998">
    <property type="entry name" value="PFL-like glycyl radical enzymes"/>
    <property type="match status" value="1"/>
</dbReference>
<dbReference type="AlphaFoldDB" id="A0A0S8JV17"/>
<organism evidence="1 2">
    <name type="scientific">candidate division WOR_3 bacterium SM1_77</name>
    <dbReference type="NCBI Taxonomy" id="1703778"/>
    <lineage>
        <taxon>Bacteria</taxon>
        <taxon>Bacteria division WOR-3</taxon>
    </lineage>
</organism>
<dbReference type="Pfam" id="PF05167">
    <property type="entry name" value="DUF711"/>
    <property type="match status" value="1"/>
</dbReference>